<feature type="transmembrane region" description="Helical" evidence="2">
    <location>
        <begin position="6"/>
        <end position="26"/>
    </location>
</feature>
<dbReference type="Proteomes" id="UP001341840">
    <property type="component" value="Unassembled WGS sequence"/>
</dbReference>
<comment type="caution">
    <text evidence="3">The sequence shown here is derived from an EMBL/GenBank/DDBJ whole genome shotgun (WGS) entry which is preliminary data.</text>
</comment>
<name>A0ABU6VEN4_9FABA</name>
<sequence>MIKGIFYLAGLFQVYISFNWVIKLLLTYVITPQFFASPDPFVPEFDIDPISEDLNDDYLAHSFNSNSSGSEEEDDEEDDEGQEEEDEEDDQPGVEEDNQEEDESESDSDGVSG</sequence>
<dbReference type="EMBL" id="JASCZI010151317">
    <property type="protein sequence ID" value="MED6171979.1"/>
    <property type="molecule type" value="Genomic_DNA"/>
</dbReference>
<keyword evidence="2" id="KW-0472">Membrane</keyword>
<proteinExistence type="predicted"/>
<accession>A0ABU6VEN4</accession>
<keyword evidence="2" id="KW-0812">Transmembrane</keyword>
<keyword evidence="4" id="KW-1185">Reference proteome</keyword>
<evidence type="ECO:0000256" key="2">
    <source>
        <dbReference type="SAM" id="Phobius"/>
    </source>
</evidence>
<evidence type="ECO:0000313" key="3">
    <source>
        <dbReference type="EMBL" id="MED6171979.1"/>
    </source>
</evidence>
<evidence type="ECO:0000256" key="1">
    <source>
        <dbReference type="SAM" id="MobiDB-lite"/>
    </source>
</evidence>
<organism evidence="3 4">
    <name type="scientific">Stylosanthes scabra</name>
    <dbReference type="NCBI Taxonomy" id="79078"/>
    <lineage>
        <taxon>Eukaryota</taxon>
        <taxon>Viridiplantae</taxon>
        <taxon>Streptophyta</taxon>
        <taxon>Embryophyta</taxon>
        <taxon>Tracheophyta</taxon>
        <taxon>Spermatophyta</taxon>
        <taxon>Magnoliopsida</taxon>
        <taxon>eudicotyledons</taxon>
        <taxon>Gunneridae</taxon>
        <taxon>Pentapetalae</taxon>
        <taxon>rosids</taxon>
        <taxon>fabids</taxon>
        <taxon>Fabales</taxon>
        <taxon>Fabaceae</taxon>
        <taxon>Papilionoideae</taxon>
        <taxon>50 kb inversion clade</taxon>
        <taxon>dalbergioids sensu lato</taxon>
        <taxon>Dalbergieae</taxon>
        <taxon>Pterocarpus clade</taxon>
        <taxon>Stylosanthes</taxon>
    </lineage>
</organism>
<gene>
    <name evidence="3" type="ORF">PIB30_045842</name>
</gene>
<keyword evidence="2" id="KW-1133">Transmembrane helix</keyword>
<reference evidence="3 4" key="1">
    <citation type="journal article" date="2023" name="Plants (Basel)">
        <title>Bridging the Gap: Combining Genomics and Transcriptomics Approaches to Understand Stylosanthes scabra, an Orphan Legume from the Brazilian Caatinga.</title>
        <authorList>
            <person name="Ferreira-Neto J.R.C."/>
            <person name="da Silva M.D."/>
            <person name="Binneck E."/>
            <person name="de Melo N.F."/>
            <person name="da Silva R.H."/>
            <person name="de Melo A.L.T.M."/>
            <person name="Pandolfi V."/>
            <person name="Bustamante F.O."/>
            <person name="Brasileiro-Vidal A.C."/>
            <person name="Benko-Iseppon A.M."/>
        </authorList>
    </citation>
    <scope>NUCLEOTIDE SEQUENCE [LARGE SCALE GENOMIC DNA]</scope>
    <source>
        <tissue evidence="3">Leaves</tissue>
    </source>
</reference>
<feature type="compositionally biased region" description="Acidic residues" evidence="1">
    <location>
        <begin position="70"/>
        <end position="113"/>
    </location>
</feature>
<protein>
    <submittedName>
        <fullName evidence="3">Uncharacterized protein</fullName>
    </submittedName>
</protein>
<evidence type="ECO:0000313" key="4">
    <source>
        <dbReference type="Proteomes" id="UP001341840"/>
    </source>
</evidence>
<feature type="region of interest" description="Disordered" evidence="1">
    <location>
        <begin position="56"/>
        <end position="113"/>
    </location>
</feature>